<evidence type="ECO:0000256" key="3">
    <source>
        <dbReference type="ARBA" id="ARBA00012438"/>
    </source>
</evidence>
<keyword evidence="7" id="KW-0547">Nucleotide-binding</keyword>
<proteinExistence type="predicted"/>
<dbReference type="Gene3D" id="1.10.287.130">
    <property type="match status" value="1"/>
</dbReference>
<reference evidence="15 16" key="1">
    <citation type="submission" date="2021-07" db="EMBL/GenBank/DDBJ databases">
        <title>Karlodiniumbacter phycospheric gen. nov., sp. nov., a phycosphere bacterium isolated from karlodinium veneficum.</title>
        <authorList>
            <person name="Peng Y."/>
            <person name="Jiang L."/>
            <person name="Lee J."/>
        </authorList>
    </citation>
    <scope>NUCLEOTIDE SEQUENCE</scope>
    <source>
        <strain evidence="15 16">N5</strain>
    </source>
</reference>
<dbReference type="Pfam" id="PF00512">
    <property type="entry name" value="HisKA"/>
    <property type="match status" value="1"/>
</dbReference>
<dbReference type="SUPFAM" id="SSF55874">
    <property type="entry name" value="ATPase domain of HSP90 chaperone/DNA topoisomerase II/histidine kinase"/>
    <property type="match status" value="1"/>
</dbReference>
<protein>
    <recommendedName>
        <fullName evidence="3">histidine kinase</fullName>
        <ecNumber evidence="3">2.7.13.3</ecNumber>
    </recommendedName>
</protein>
<keyword evidence="10" id="KW-0902">Two-component regulatory system</keyword>
<dbReference type="InterPro" id="IPR000014">
    <property type="entry name" value="PAS"/>
</dbReference>
<dbReference type="Gene3D" id="3.30.565.10">
    <property type="entry name" value="Histidine kinase-like ATPase, C-terminal domain"/>
    <property type="match status" value="1"/>
</dbReference>
<dbReference type="Pfam" id="PF02518">
    <property type="entry name" value="HATPase_c"/>
    <property type="match status" value="1"/>
</dbReference>
<keyword evidence="16" id="KW-1185">Reference proteome</keyword>
<evidence type="ECO:0000256" key="8">
    <source>
        <dbReference type="ARBA" id="ARBA00022777"/>
    </source>
</evidence>
<keyword evidence="5" id="KW-0597">Phosphoprotein</keyword>
<evidence type="ECO:0000256" key="4">
    <source>
        <dbReference type="ARBA" id="ARBA00022475"/>
    </source>
</evidence>
<dbReference type="PROSITE" id="PS50112">
    <property type="entry name" value="PAS"/>
    <property type="match status" value="1"/>
</dbReference>
<feature type="domain" description="Histidine kinase" evidence="12">
    <location>
        <begin position="121"/>
        <end position="345"/>
    </location>
</feature>
<evidence type="ECO:0000256" key="7">
    <source>
        <dbReference type="ARBA" id="ARBA00022741"/>
    </source>
</evidence>
<dbReference type="CDD" id="cd00082">
    <property type="entry name" value="HisKA"/>
    <property type="match status" value="1"/>
</dbReference>
<evidence type="ECO:0000256" key="5">
    <source>
        <dbReference type="ARBA" id="ARBA00022553"/>
    </source>
</evidence>
<dbReference type="PANTHER" id="PTHR45453:SF1">
    <property type="entry name" value="PHOSPHATE REGULON SENSOR PROTEIN PHOR"/>
    <property type="match status" value="1"/>
</dbReference>
<dbReference type="PANTHER" id="PTHR45453">
    <property type="entry name" value="PHOSPHATE REGULON SENSOR PROTEIN PHOR"/>
    <property type="match status" value="1"/>
</dbReference>
<evidence type="ECO:0000259" key="13">
    <source>
        <dbReference type="PROSITE" id="PS50112"/>
    </source>
</evidence>
<dbReference type="FunFam" id="3.30.565.10:FF:000006">
    <property type="entry name" value="Sensor histidine kinase WalK"/>
    <property type="match status" value="1"/>
</dbReference>
<dbReference type="Pfam" id="PF13188">
    <property type="entry name" value="PAS_8"/>
    <property type="match status" value="1"/>
</dbReference>
<accession>A0A975TYD3</accession>
<dbReference type="EMBL" id="CP078073">
    <property type="protein sequence ID" value="QXL88924.1"/>
    <property type="molecule type" value="Genomic_DNA"/>
</dbReference>
<dbReference type="SMART" id="SM00387">
    <property type="entry name" value="HATPase_c"/>
    <property type="match status" value="1"/>
</dbReference>
<evidence type="ECO:0000313" key="16">
    <source>
        <dbReference type="Proteomes" id="UP000693972"/>
    </source>
</evidence>
<name>A0A975TYD3_9RHOB</name>
<dbReference type="InterPro" id="IPR050351">
    <property type="entry name" value="BphY/WalK/GraS-like"/>
</dbReference>
<evidence type="ECO:0000256" key="10">
    <source>
        <dbReference type="ARBA" id="ARBA00023012"/>
    </source>
</evidence>
<evidence type="ECO:0000256" key="6">
    <source>
        <dbReference type="ARBA" id="ARBA00022679"/>
    </source>
</evidence>
<dbReference type="AlphaFoldDB" id="A0A975TYD3"/>
<keyword evidence="8" id="KW-0418">Kinase</keyword>
<dbReference type="Gene3D" id="3.30.450.20">
    <property type="entry name" value="PAS domain"/>
    <property type="match status" value="1"/>
</dbReference>
<dbReference type="RefSeq" id="WP_257891984.1">
    <property type="nucleotide sequence ID" value="NZ_JAIMBW010000001.1"/>
</dbReference>
<dbReference type="EC" id="2.7.13.3" evidence="3"/>
<organism evidence="15">
    <name type="scientific">Gymnodinialimonas phycosphaerae</name>
    <dbReference type="NCBI Taxonomy" id="2841589"/>
    <lineage>
        <taxon>Bacteria</taxon>
        <taxon>Pseudomonadati</taxon>
        <taxon>Pseudomonadota</taxon>
        <taxon>Alphaproteobacteria</taxon>
        <taxon>Rhodobacterales</taxon>
        <taxon>Paracoccaceae</taxon>
        <taxon>Gymnodinialimonas</taxon>
    </lineage>
</organism>
<dbReference type="SUPFAM" id="SSF47384">
    <property type="entry name" value="Homodimeric domain of signal transducing histidine kinase"/>
    <property type="match status" value="1"/>
</dbReference>
<gene>
    <name evidence="14" type="ORF">KUL25_05255</name>
    <name evidence="15" type="ORF">KUL25_05260</name>
</gene>
<keyword evidence="6" id="KW-0808">Transferase</keyword>
<evidence type="ECO:0000256" key="11">
    <source>
        <dbReference type="ARBA" id="ARBA00023136"/>
    </source>
</evidence>
<keyword evidence="11" id="KW-0472">Membrane</keyword>
<dbReference type="InterPro" id="IPR003661">
    <property type="entry name" value="HisK_dim/P_dom"/>
</dbReference>
<evidence type="ECO:0000313" key="14">
    <source>
        <dbReference type="EMBL" id="MBY4892167.1"/>
    </source>
</evidence>
<dbReference type="GO" id="GO:0004721">
    <property type="term" value="F:phosphoprotein phosphatase activity"/>
    <property type="evidence" value="ECO:0007669"/>
    <property type="project" value="TreeGrafter"/>
</dbReference>
<dbReference type="InterPro" id="IPR003594">
    <property type="entry name" value="HATPase_dom"/>
</dbReference>
<evidence type="ECO:0000256" key="9">
    <source>
        <dbReference type="ARBA" id="ARBA00022840"/>
    </source>
</evidence>
<dbReference type="SMART" id="SM00388">
    <property type="entry name" value="HisKA"/>
    <property type="match status" value="1"/>
</dbReference>
<evidence type="ECO:0000259" key="12">
    <source>
        <dbReference type="PROSITE" id="PS50109"/>
    </source>
</evidence>
<dbReference type="GO" id="GO:0005524">
    <property type="term" value="F:ATP binding"/>
    <property type="evidence" value="ECO:0007669"/>
    <property type="project" value="UniProtKB-KW"/>
</dbReference>
<dbReference type="InterPro" id="IPR035965">
    <property type="entry name" value="PAS-like_dom_sf"/>
</dbReference>
<feature type="domain" description="PAS" evidence="13">
    <location>
        <begin position="2"/>
        <end position="38"/>
    </location>
</feature>
<keyword evidence="4" id="KW-1003">Cell membrane</keyword>
<dbReference type="GO" id="GO:0000155">
    <property type="term" value="F:phosphorelay sensor kinase activity"/>
    <property type="evidence" value="ECO:0007669"/>
    <property type="project" value="InterPro"/>
</dbReference>
<dbReference type="InterPro" id="IPR036097">
    <property type="entry name" value="HisK_dim/P_sf"/>
</dbReference>
<comment type="subcellular location">
    <subcellularLocation>
        <location evidence="2">Cell membrane</location>
    </subcellularLocation>
</comment>
<sequence>MTRDLIQSVIDAVPDPMLFIGPDGTIEHANAAAIAMLGEWIIGRSHGAALRQPALLSRIEAVQQGAPSAEARIERSEQSGVTEYKVRIASLPGQGAALLLHFTDITHLREAEDMRRDFVANVSHELRTPLTSVLGFIETLRGPARNDPDAQDRFLAIMEDEARRMNRLISDLLSLSKVEAVERKRPAEQIDLSVLLGSVVAALKPRADDAGNTLEVLRDDAPALVQGDRDQLTQVFLNLAENALKYGGPGKKVTIRLTRGQGRGLPKGETVTVDVIDEGPGIDPLHLPRLTERFYRIDAGRSREMGGTGLGLAIVKHIVNRHRGRLKITSQQGRGSTFSVQFPVD</sequence>
<dbReference type="EMBL" id="JAIMBW010000001">
    <property type="protein sequence ID" value="MBY4892167.1"/>
    <property type="molecule type" value="Genomic_DNA"/>
</dbReference>
<evidence type="ECO:0000256" key="1">
    <source>
        <dbReference type="ARBA" id="ARBA00000085"/>
    </source>
</evidence>
<comment type="catalytic activity">
    <reaction evidence="1">
        <text>ATP + protein L-histidine = ADP + protein N-phospho-L-histidine.</text>
        <dbReference type="EC" id="2.7.13.3"/>
    </reaction>
</comment>
<dbReference type="InterPro" id="IPR004358">
    <property type="entry name" value="Sig_transdc_His_kin-like_C"/>
</dbReference>
<dbReference type="SUPFAM" id="SSF55785">
    <property type="entry name" value="PYP-like sensor domain (PAS domain)"/>
    <property type="match status" value="1"/>
</dbReference>
<keyword evidence="9" id="KW-0067">ATP-binding</keyword>
<dbReference type="PROSITE" id="PS50109">
    <property type="entry name" value="HIS_KIN"/>
    <property type="match status" value="1"/>
</dbReference>
<dbReference type="GO" id="GO:0005886">
    <property type="term" value="C:plasma membrane"/>
    <property type="evidence" value="ECO:0007669"/>
    <property type="project" value="UniProtKB-SubCell"/>
</dbReference>
<dbReference type="FunFam" id="1.10.287.130:FF:000008">
    <property type="entry name" value="Two-component sensor histidine kinase"/>
    <property type="match status" value="1"/>
</dbReference>
<dbReference type="PRINTS" id="PR00344">
    <property type="entry name" value="BCTRLSENSOR"/>
</dbReference>
<evidence type="ECO:0000256" key="2">
    <source>
        <dbReference type="ARBA" id="ARBA00004236"/>
    </source>
</evidence>
<dbReference type="InterPro" id="IPR036890">
    <property type="entry name" value="HATPase_C_sf"/>
</dbReference>
<dbReference type="GO" id="GO:0016036">
    <property type="term" value="P:cellular response to phosphate starvation"/>
    <property type="evidence" value="ECO:0007669"/>
    <property type="project" value="TreeGrafter"/>
</dbReference>
<dbReference type="InterPro" id="IPR005467">
    <property type="entry name" value="His_kinase_dom"/>
</dbReference>
<dbReference type="Proteomes" id="UP000693972">
    <property type="component" value="Unassembled WGS sequence"/>
</dbReference>
<evidence type="ECO:0000313" key="15">
    <source>
        <dbReference type="EMBL" id="QXL88924.1"/>
    </source>
</evidence>